<organism evidence="2 3">
    <name type="scientific">Virgibacillus tibetensis</name>
    <dbReference type="NCBI Taxonomy" id="3042313"/>
    <lineage>
        <taxon>Bacteria</taxon>
        <taxon>Bacillati</taxon>
        <taxon>Bacillota</taxon>
        <taxon>Bacilli</taxon>
        <taxon>Bacillales</taxon>
        <taxon>Bacillaceae</taxon>
        <taxon>Virgibacillus</taxon>
    </lineage>
</organism>
<dbReference type="EMBL" id="JARZFX010000001">
    <property type="protein sequence ID" value="MEC5422556.1"/>
    <property type="molecule type" value="Genomic_DNA"/>
</dbReference>
<dbReference type="Proteomes" id="UP001335737">
    <property type="component" value="Unassembled WGS sequence"/>
</dbReference>
<name>A0ABU6KB36_9BACI</name>
<keyword evidence="1" id="KW-1133">Transmembrane helix</keyword>
<evidence type="ECO:0000313" key="2">
    <source>
        <dbReference type="EMBL" id="MEC5422556.1"/>
    </source>
</evidence>
<accession>A0ABU6KB36</accession>
<proteinExistence type="predicted"/>
<evidence type="ECO:0000256" key="1">
    <source>
        <dbReference type="SAM" id="Phobius"/>
    </source>
</evidence>
<protein>
    <submittedName>
        <fullName evidence="2">Uncharacterized protein</fullName>
    </submittedName>
</protein>
<sequence length="50" mass="5523">MIVIIVVIVVAVIAVVSIIVIVIDIAVVFHYLTLLLIFLNESRPIMAHLI</sequence>
<dbReference type="RefSeq" id="WP_327606116.1">
    <property type="nucleotide sequence ID" value="NZ_JARZFX010000001.1"/>
</dbReference>
<keyword evidence="1" id="KW-0472">Membrane</keyword>
<comment type="caution">
    <text evidence="2">The sequence shown here is derived from an EMBL/GenBank/DDBJ whole genome shotgun (WGS) entry which is preliminary data.</text>
</comment>
<gene>
    <name evidence="2" type="ORF">QGM71_03495</name>
</gene>
<evidence type="ECO:0000313" key="3">
    <source>
        <dbReference type="Proteomes" id="UP001335737"/>
    </source>
</evidence>
<keyword evidence="1" id="KW-0812">Transmembrane</keyword>
<reference evidence="2 3" key="1">
    <citation type="journal article" date="2024" name="Int. J. Syst. Evol. Microbiol.">
        <title>Virgibacillus tibetensis sp. nov., isolated from salt lake on the Tibetan Plateau of China.</title>
        <authorList>
            <person name="Phurbu D."/>
            <person name="Liu Z.-X."/>
            <person name="Wang R."/>
            <person name="Zheng Y.-Y."/>
            <person name="Liu H.-C."/>
            <person name="Zhou Y.-G."/>
            <person name="Yu Y.-J."/>
            <person name="Li A.-H."/>
        </authorList>
    </citation>
    <scope>NUCLEOTIDE SEQUENCE [LARGE SCALE GENOMIC DNA]</scope>
    <source>
        <strain evidence="2 3">C22-A2</strain>
    </source>
</reference>
<feature type="transmembrane region" description="Helical" evidence="1">
    <location>
        <begin position="6"/>
        <end position="39"/>
    </location>
</feature>
<keyword evidence="3" id="KW-1185">Reference proteome</keyword>